<feature type="binding site" evidence="7">
    <location>
        <position position="474"/>
    </location>
    <ligand>
        <name>ATP</name>
        <dbReference type="ChEBI" id="CHEBI:30616"/>
    </ligand>
</feature>
<dbReference type="NCBIfam" id="NF001750">
    <property type="entry name" value="PRK00476.1"/>
    <property type="match status" value="1"/>
</dbReference>
<comment type="caution">
    <text evidence="9">The sequence shown here is derived from an EMBL/GenBank/DDBJ whole genome shotgun (WGS) entry which is preliminary data.</text>
</comment>
<evidence type="ECO:0000313" key="9">
    <source>
        <dbReference type="EMBL" id="PHN16174.1"/>
    </source>
</evidence>
<dbReference type="GO" id="GO:0006422">
    <property type="term" value="P:aspartyl-tRNA aminoacylation"/>
    <property type="evidence" value="ECO:0007669"/>
    <property type="project" value="UniProtKB-UniRule"/>
</dbReference>
<dbReference type="InterPro" id="IPR047089">
    <property type="entry name" value="Asp-tRNA-ligase_1_N"/>
</dbReference>
<feature type="binding site" evidence="7">
    <location>
        <position position="481"/>
    </location>
    <ligand>
        <name>L-aspartate</name>
        <dbReference type="ChEBI" id="CHEBI:29991"/>
    </ligand>
</feature>
<dbReference type="HAMAP" id="MF_00044">
    <property type="entry name" value="Asp_tRNA_synth_type1"/>
    <property type="match status" value="1"/>
</dbReference>
<feature type="domain" description="Aminoacyl-transfer RNA synthetases class-II family profile" evidence="8">
    <location>
        <begin position="141"/>
        <end position="547"/>
    </location>
</feature>
<dbReference type="SUPFAM" id="SSF50249">
    <property type="entry name" value="Nucleic acid-binding proteins"/>
    <property type="match status" value="1"/>
</dbReference>
<evidence type="ECO:0000256" key="4">
    <source>
        <dbReference type="ARBA" id="ARBA00022840"/>
    </source>
</evidence>
<evidence type="ECO:0000256" key="3">
    <source>
        <dbReference type="ARBA" id="ARBA00022741"/>
    </source>
</evidence>
<evidence type="ECO:0000256" key="1">
    <source>
        <dbReference type="ARBA" id="ARBA00006303"/>
    </source>
</evidence>
<dbReference type="InterPro" id="IPR045864">
    <property type="entry name" value="aa-tRNA-synth_II/BPL/LPL"/>
</dbReference>
<dbReference type="GO" id="GO:0003676">
    <property type="term" value="F:nucleic acid binding"/>
    <property type="evidence" value="ECO:0007669"/>
    <property type="project" value="InterPro"/>
</dbReference>
<dbReference type="OrthoDB" id="9802326at2"/>
<dbReference type="InterPro" id="IPR004115">
    <property type="entry name" value="GAD-like_sf"/>
</dbReference>
<sequence>MRTIYCGELRSLHIGKRITICGWLNKIRNLGKLIFLELRDIKGIVQAYIEVENKPIFLKTLKLHNELCIQLDGLVRARPISQINNSISTGDIEVLAIGLSILNESDILPIDIYKTNNEEQRLKHRYLDLRSNYMSDNLIKRTHVINYIRKHMNQKGFLDIETPYLSKYSTEGSREYIIPSRTHRTKYYVLPQSPQVYKQLLMVSGYDRYYQIVRCFRDEDLRSDRQPEFTQLDIETAFMNVYKLHAILEDLVKDLWLEFKGIKLNHFYRMSYKEAISRFGTDKPDLSNPLEYVDIKELISNVNTTAATSAKDYKGKILHIPHNVFLTIDKVNEYKEYVEKINKQSFIWIKLTKQSFNEANIESSLGFGSLLIKAIKHTNANIDDFIFIIFLTNPSEHSFLTILKEKIAKDLQIHIKRWFPVWITDFPLFRKAANNEYIATHHPFTAPKKNIDLTNVDPIDIAANSYDLVINGYEIGSGSVRINSFNNQKAVFNILNLSKKEQEVSYGCLLNALRYGAPPHLGFAFGLDRLLMLIAGSESIKDVIAFPKSNSGTDLMLNAPSEIDRACY</sequence>
<dbReference type="SUPFAM" id="SSF55681">
    <property type="entry name" value="Class II aaRS and biotin synthetases"/>
    <property type="match status" value="1"/>
</dbReference>
<dbReference type="Pfam" id="PF01336">
    <property type="entry name" value="tRNA_anti-codon"/>
    <property type="match status" value="1"/>
</dbReference>
<dbReference type="InterPro" id="IPR012340">
    <property type="entry name" value="NA-bd_OB-fold"/>
</dbReference>
<dbReference type="PANTHER" id="PTHR22594:SF5">
    <property type="entry name" value="ASPARTATE--TRNA LIGASE, MITOCHONDRIAL"/>
    <property type="match status" value="1"/>
</dbReference>
<proteinExistence type="inferred from homology"/>
<dbReference type="Gene3D" id="3.30.930.10">
    <property type="entry name" value="Bira Bifunctional Protein, Domain 2"/>
    <property type="match status" value="1"/>
</dbReference>
<feature type="binding site" evidence="7">
    <location>
        <position position="441"/>
    </location>
    <ligand>
        <name>L-aspartate</name>
        <dbReference type="ChEBI" id="CHEBI:29991"/>
    </ligand>
</feature>
<dbReference type="AlphaFoldDB" id="A0A2G0V6P6"/>
<keyword evidence="2 7" id="KW-0436">Ligase</keyword>
<accession>A0A2G0V6P6</accession>
<evidence type="ECO:0000256" key="6">
    <source>
        <dbReference type="ARBA" id="ARBA00023146"/>
    </source>
</evidence>
<name>A0A2G0V6P6_9PROT</name>
<dbReference type="Gene3D" id="3.30.1360.30">
    <property type="entry name" value="GAD-like domain"/>
    <property type="match status" value="1"/>
</dbReference>
<dbReference type="Pfam" id="PF00152">
    <property type="entry name" value="tRNA-synt_2"/>
    <property type="match status" value="1"/>
</dbReference>
<feature type="binding site" evidence="7">
    <location>
        <begin position="217"/>
        <end position="219"/>
    </location>
    <ligand>
        <name>ATP</name>
        <dbReference type="ChEBI" id="CHEBI:30616"/>
    </ligand>
</feature>
<keyword evidence="7" id="KW-0963">Cytoplasm</keyword>
<evidence type="ECO:0000259" key="8">
    <source>
        <dbReference type="PROSITE" id="PS50862"/>
    </source>
</evidence>
<keyword evidence="6 7" id="KW-0030">Aminoacyl-tRNA synthetase</keyword>
<comment type="similarity">
    <text evidence="1 7">Belongs to the class-II aminoacyl-tRNA synthetase family. Type 1 subfamily.</text>
</comment>
<comment type="caution">
    <text evidence="7">Lacks conserved residue(s) required for the propagation of feature annotation.</text>
</comment>
<organism evidence="9 10">
    <name type="scientific">Candidatus Tremblayella phenacoccinincola</name>
    <dbReference type="NCBI Taxonomy" id="1010676"/>
    <lineage>
        <taxon>Bacteria</taxon>
        <taxon>Pseudomonadati</taxon>
        <taxon>Pseudomonadota</taxon>
        <taxon>Betaproteobacteria</taxon>
        <taxon>Candidatus Tremblayella</taxon>
    </lineage>
</organism>
<dbReference type="Proteomes" id="UP000222818">
    <property type="component" value="Unassembled WGS sequence"/>
</dbReference>
<evidence type="ECO:0000256" key="2">
    <source>
        <dbReference type="ARBA" id="ARBA00022598"/>
    </source>
</evidence>
<dbReference type="InterPro" id="IPR006195">
    <property type="entry name" value="aa-tRNA-synth_II"/>
</dbReference>
<keyword evidence="5 7" id="KW-0648">Protein biosynthesis</keyword>
<feature type="binding site" evidence="7">
    <location>
        <position position="171"/>
    </location>
    <ligand>
        <name>L-aspartate</name>
        <dbReference type="ChEBI" id="CHEBI:29991"/>
    </ligand>
</feature>
<evidence type="ECO:0000256" key="7">
    <source>
        <dbReference type="HAMAP-Rule" id="MF_00044"/>
    </source>
</evidence>
<dbReference type="Gene3D" id="2.40.50.140">
    <property type="entry name" value="Nucleic acid-binding proteins"/>
    <property type="match status" value="1"/>
</dbReference>
<dbReference type="EC" id="6.1.1.12" evidence="7"/>
<feature type="region of interest" description="Aspartate" evidence="7">
    <location>
        <begin position="195"/>
        <end position="198"/>
    </location>
</feature>
<dbReference type="InterPro" id="IPR004524">
    <property type="entry name" value="Asp-tRNA-ligase_1"/>
</dbReference>
<dbReference type="CDD" id="cd04317">
    <property type="entry name" value="EcAspRS_like_N"/>
    <property type="match status" value="1"/>
</dbReference>
<dbReference type="RefSeq" id="WP_099336947.1">
    <property type="nucleotide sequence ID" value="NZ_MKGN01000021.1"/>
</dbReference>
<dbReference type="InterPro" id="IPR004365">
    <property type="entry name" value="NA-bd_OB_tRNA"/>
</dbReference>
<dbReference type="InterPro" id="IPR002312">
    <property type="entry name" value="Asp/Asn-tRNA-synth_IIb"/>
</dbReference>
<dbReference type="EMBL" id="MKGN01000021">
    <property type="protein sequence ID" value="PHN16174.1"/>
    <property type="molecule type" value="Genomic_DNA"/>
</dbReference>
<gene>
    <name evidence="7 9" type="primary">aspS</name>
    <name evidence="9" type="ORF">TPPER_00231</name>
</gene>
<comment type="function">
    <text evidence="7">Catalyzes the attachment of L-aspartate to tRNA(Asp) in a two-step reaction: L-aspartate is first activated by ATP to form Asp-AMP and then transferred to the acceptor end of tRNA(Asp).</text>
</comment>
<dbReference type="NCBIfam" id="TIGR00459">
    <property type="entry name" value="aspS_bact"/>
    <property type="match status" value="1"/>
</dbReference>
<dbReference type="InterPro" id="IPR004364">
    <property type="entry name" value="Aa-tRNA-synt_II"/>
</dbReference>
<protein>
    <recommendedName>
        <fullName evidence="7">Aspartate--tRNA ligase</fullName>
        <ecNumber evidence="7">6.1.1.12</ecNumber>
    </recommendedName>
    <alternativeName>
        <fullName evidence="7">Aspartyl-tRNA synthetase</fullName>
        <shortName evidence="7">AspRS</shortName>
    </alternativeName>
</protein>
<keyword evidence="10" id="KW-1185">Reference proteome</keyword>
<comment type="subcellular location">
    <subcellularLocation>
        <location evidence="7">Cytoplasm</location>
    </subcellularLocation>
</comment>
<comment type="catalytic activity">
    <reaction evidence="7">
        <text>tRNA(Asp) + L-aspartate + ATP = L-aspartyl-tRNA(Asp) + AMP + diphosphate</text>
        <dbReference type="Rhea" id="RHEA:19649"/>
        <dbReference type="Rhea" id="RHEA-COMP:9660"/>
        <dbReference type="Rhea" id="RHEA-COMP:9678"/>
        <dbReference type="ChEBI" id="CHEBI:29991"/>
        <dbReference type="ChEBI" id="CHEBI:30616"/>
        <dbReference type="ChEBI" id="CHEBI:33019"/>
        <dbReference type="ChEBI" id="CHEBI:78442"/>
        <dbReference type="ChEBI" id="CHEBI:78516"/>
        <dbReference type="ChEBI" id="CHEBI:456215"/>
        <dbReference type="EC" id="6.1.1.12"/>
    </reaction>
</comment>
<dbReference type="PROSITE" id="PS50862">
    <property type="entry name" value="AA_TRNA_LIGASE_II"/>
    <property type="match status" value="1"/>
</dbReference>
<dbReference type="SUPFAM" id="SSF55261">
    <property type="entry name" value="GAD domain-like"/>
    <property type="match status" value="1"/>
</dbReference>
<feature type="binding site" evidence="7">
    <location>
        <begin position="526"/>
        <end position="529"/>
    </location>
    <ligand>
        <name>ATP</name>
        <dbReference type="ChEBI" id="CHEBI:30616"/>
    </ligand>
</feature>
<dbReference type="GO" id="GO:0005524">
    <property type="term" value="F:ATP binding"/>
    <property type="evidence" value="ECO:0007669"/>
    <property type="project" value="UniProtKB-UniRule"/>
</dbReference>
<feature type="binding site" evidence="7">
    <location>
        <position position="217"/>
    </location>
    <ligand>
        <name>L-aspartate</name>
        <dbReference type="ChEBI" id="CHEBI:29991"/>
    </ligand>
</feature>
<dbReference type="PANTHER" id="PTHR22594">
    <property type="entry name" value="ASPARTYL/LYSYL-TRNA SYNTHETASE"/>
    <property type="match status" value="1"/>
</dbReference>
<feature type="binding site" evidence="7">
    <location>
        <position position="226"/>
    </location>
    <ligand>
        <name>ATP</name>
        <dbReference type="ChEBI" id="CHEBI:30616"/>
    </ligand>
</feature>
<evidence type="ECO:0000256" key="5">
    <source>
        <dbReference type="ARBA" id="ARBA00022917"/>
    </source>
</evidence>
<dbReference type="PRINTS" id="PR01042">
    <property type="entry name" value="TRNASYNTHASP"/>
</dbReference>
<dbReference type="GO" id="GO:0004815">
    <property type="term" value="F:aspartate-tRNA ligase activity"/>
    <property type="evidence" value="ECO:0007669"/>
    <property type="project" value="UniProtKB-UniRule"/>
</dbReference>
<keyword evidence="3 7" id="KW-0547">Nucleotide-binding</keyword>
<dbReference type="GO" id="GO:0005737">
    <property type="term" value="C:cytoplasm"/>
    <property type="evidence" value="ECO:0007669"/>
    <property type="project" value="UniProtKB-SubCell"/>
</dbReference>
<keyword evidence="4 7" id="KW-0067">ATP-binding</keyword>
<comment type="subunit">
    <text evidence="7">Homodimer.</text>
</comment>
<evidence type="ECO:0000313" key="10">
    <source>
        <dbReference type="Proteomes" id="UP000222818"/>
    </source>
</evidence>
<reference evidence="9 10" key="1">
    <citation type="journal article" date="2017" name="ISME J.">
        <title>Tremblaya phenacola PPER: an evolutionary beta-gammaproteobacterium collage.</title>
        <authorList>
            <person name="Gil R."/>
            <person name="Vargas-Chavez C."/>
            <person name="Lopez-Madrigal S."/>
            <person name="Santos-Garcia D."/>
            <person name="Latorre A."/>
            <person name="Moya A."/>
        </authorList>
    </citation>
    <scope>NUCLEOTIDE SEQUENCE [LARGE SCALE GENOMIC DNA]</scope>
    <source>
        <strain evidence="9 10">PPER</strain>
    </source>
</reference>